<sequence length="63" mass="7440">MSRYSKTETYQYQIPIFHGCSLICINEVSKLIILIFNKYFIGYLCDTPHIHNDISKILHIYVS</sequence>
<proteinExistence type="predicted"/>
<protein>
    <submittedName>
        <fullName evidence="1">Uncharacterized protein</fullName>
    </submittedName>
</protein>
<accession>A0A396JH55</accession>
<dbReference type="AlphaFoldDB" id="A0A396JH55"/>
<organism evidence="1">
    <name type="scientific">Medicago truncatula</name>
    <name type="common">Barrel medic</name>
    <name type="synonym">Medicago tribuloides</name>
    <dbReference type="NCBI Taxonomy" id="3880"/>
    <lineage>
        <taxon>Eukaryota</taxon>
        <taxon>Viridiplantae</taxon>
        <taxon>Streptophyta</taxon>
        <taxon>Embryophyta</taxon>
        <taxon>Tracheophyta</taxon>
        <taxon>Spermatophyta</taxon>
        <taxon>Magnoliopsida</taxon>
        <taxon>eudicotyledons</taxon>
        <taxon>Gunneridae</taxon>
        <taxon>Pentapetalae</taxon>
        <taxon>rosids</taxon>
        <taxon>fabids</taxon>
        <taxon>Fabales</taxon>
        <taxon>Fabaceae</taxon>
        <taxon>Papilionoideae</taxon>
        <taxon>50 kb inversion clade</taxon>
        <taxon>NPAAA clade</taxon>
        <taxon>Hologalegina</taxon>
        <taxon>IRL clade</taxon>
        <taxon>Trifolieae</taxon>
        <taxon>Medicago</taxon>
    </lineage>
</organism>
<reference evidence="1" key="1">
    <citation type="journal article" date="2018" name="Nat. Plants">
        <title>Whole-genome landscape of Medicago truncatula symbiotic genes.</title>
        <authorList>
            <person name="Pecrix Y."/>
            <person name="Gamas P."/>
            <person name="Carrere S."/>
        </authorList>
    </citation>
    <scope>NUCLEOTIDE SEQUENCE</scope>
    <source>
        <tissue evidence="1">Leaves</tissue>
    </source>
</reference>
<evidence type="ECO:0000313" key="1">
    <source>
        <dbReference type="EMBL" id="RHN75678.1"/>
    </source>
</evidence>
<comment type="caution">
    <text evidence="1">The sequence shown here is derived from an EMBL/GenBank/DDBJ whole genome shotgun (WGS) entry which is preliminary data.</text>
</comment>
<dbReference type="EMBL" id="PSQE01000002">
    <property type="protein sequence ID" value="RHN75678.1"/>
    <property type="molecule type" value="Genomic_DNA"/>
</dbReference>
<dbReference type="Proteomes" id="UP000265566">
    <property type="component" value="Chromosome 2"/>
</dbReference>
<dbReference type="Gramene" id="rna11915">
    <property type="protein sequence ID" value="RHN75678.1"/>
    <property type="gene ID" value="gene11915"/>
</dbReference>
<gene>
    <name evidence="1" type="ORF">MtrunA17_Chr2g0323851</name>
</gene>
<name>A0A396JH55_MEDTR</name>